<evidence type="ECO:0000256" key="3">
    <source>
        <dbReference type="ARBA" id="ARBA00022475"/>
    </source>
</evidence>
<dbReference type="PROSITE" id="PS50893">
    <property type="entry name" value="ABC_TRANSPORTER_2"/>
    <property type="match status" value="1"/>
</dbReference>
<gene>
    <name evidence="9" type="ORF">FE263_14005</name>
</gene>
<dbReference type="PANTHER" id="PTHR43875:SF15">
    <property type="entry name" value="TREHALOSE IMPORT ATP-BINDING PROTEIN SUGC"/>
    <property type="match status" value="1"/>
</dbReference>
<dbReference type="OrthoDB" id="9802264at2"/>
<dbReference type="RefSeq" id="WP_138326624.1">
    <property type="nucleotide sequence ID" value="NZ_VCDI01000004.1"/>
</dbReference>
<dbReference type="InterPro" id="IPR008995">
    <property type="entry name" value="Mo/tungstate-bd_C_term_dom"/>
</dbReference>
<sequence length="378" mass="41536">MAYLSVEALSKAYRRNEVIRDLSFEVERGEFLVVFGPSGAGKTVLLRLIAGMVLPDRGRVVLGGADITRDAPDRRDIGMAFQNFALYPHMTAYENIASPLRSRGMARAELDGRVHGAANLLRIDHVITHLPKALSNGQKQRTALARALVGEPSMLLLDDPLRNVDAKVRYEMRLELPRLLRARDTTVIYVTQDYKEAMALGDRIAVLGDGRFTQIGSPETIYNRPADSRIARLFGDPPINLLDARRDGAAELRVASNSVALPVRRSNTVASDCVLGVRPEDVAVSLEPVAGAVPVEIDAVTPLNDRQVMLLRADDGTEIFASRPQSEQIEPSAGNAHDGIGRGRRRAWATLDIERAHFFETRTGARLAEPALRPELAR</sequence>
<keyword evidence="4" id="KW-0547">Nucleotide-binding</keyword>
<dbReference type="SUPFAM" id="SSF50331">
    <property type="entry name" value="MOP-like"/>
    <property type="match status" value="1"/>
</dbReference>
<dbReference type="Pfam" id="PF00005">
    <property type="entry name" value="ABC_tran"/>
    <property type="match status" value="1"/>
</dbReference>
<keyword evidence="5 9" id="KW-0067">ATP-binding</keyword>
<evidence type="ECO:0000256" key="6">
    <source>
        <dbReference type="ARBA" id="ARBA00022967"/>
    </source>
</evidence>
<keyword evidence="2" id="KW-0813">Transport</keyword>
<name>A0A5R9JD55_9PROT</name>
<dbReference type="FunFam" id="3.40.50.300:FF:000042">
    <property type="entry name" value="Maltose/maltodextrin ABC transporter, ATP-binding protein"/>
    <property type="match status" value="1"/>
</dbReference>
<dbReference type="SUPFAM" id="SSF52540">
    <property type="entry name" value="P-loop containing nucleoside triphosphate hydrolases"/>
    <property type="match status" value="1"/>
</dbReference>
<evidence type="ECO:0000256" key="2">
    <source>
        <dbReference type="ARBA" id="ARBA00022448"/>
    </source>
</evidence>
<feature type="domain" description="ABC transporter" evidence="8">
    <location>
        <begin position="4"/>
        <end position="234"/>
    </location>
</feature>
<dbReference type="InterPro" id="IPR047641">
    <property type="entry name" value="ABC_transpr_MalK/UgpC-like"/>
</dbReference>
<evidence type="ECO:0000256" key="7">
    <source>
        <dbReference type="ARBA" id="ARBA00023136"/>
    </source>
</evidence>
<dbReference type="InterPro" id="IPR003593">
    <property type="entry name" value="AAA+_ATPase"/>
</dbReference>
<organism evidence="9 10">
    <name type="scientific">Lichenicoccus roseus</name>
    <dbReference type="NCBI Taxonomy" id="2683649"/>
    <lineage>
        <taxon>Bacteria</taxon>
        <taxon>Pseudomonadati</taxon>
        <taxon>Pseudomonadota</taxon>
        <taxon>Alphaproteobacteria</taxon>
        <taxon>Acetobacterales</taxon>
        <taxon>Acetobacteraceae</taxon>
        <taxon>Lichenicoccus</taxon>
    </lineage>
</organism>
<reference evidence="9 10" key="1">
    <citation type="submission" date="2019-05" db="EMBL/GenBank/DDBJ databases">
        <authorList>
            <person name="Pankratov T."/>
            <person name="Grouzdev D."/>
        </authorList>
    </citation>
    <scope>NUCLEOTIDE SEQUENCE [LARGE SCALE GENOMIC DNA]</scope>
    <source>
        <strain evidence="9 10">KEBCLARHB70R</strain>
    </source>
</reference>
<proteinExistence type="inferred from homology"/>
<keyword evidence="7" id="KW-0472">Membrane</keyword>
<keyword evidence="6" id="KW-1278">Translocase</keyword>
<dbReference type="AlphaFoldDB" id="A0A5R9JD55"/>
<dbReference type="Gene3D" id="3.40.50.300">
    <property type="entry name" value="P-loop containing nucleotide triphosphate hydrolases"/>
    <property type="match status" value="1"/>
</dbReference>
<evidence type="ECO:0000256" key="5">
    <source>
        <dbReference type="ARBA" id="ARBA00022840"/>
    </source>
</evidence>
<evidence type="ECO:0000313" key="9">
    <source>
        <dbReference type="EMBL" id="TLU72218.1"/>
    </source>
</evidence>
<evidence type="ECO:0000313" key="10">
    <source>
        <dbReference type="Proteomes" id="UP000305654"/>
    </source>
</evidence>
<dbReference type="Proteomes" id="UP000305654">
    <property type="component" value="Unassembled WGS sequence"/>
</dbReference>
<evidence type="ECO:0000256" key="4">
    <source>
        <dbReference type="ARBA" id="ARBA00022741"/>
    </source>
</evidence>
<dbReference type="GO" id="GO:0016887">
    <property type="term" value="F:ATP hydrolysis activity"/>
    <property type="evidence" value="ECO:0007669"/>
    <property type="project" value="InterPro"/>
</dbReference>
<keyword evidence="10" id="KW-1185">Reference proteome</keyword>
<dbReference type="SMART" id="SM00382">
    <property type="entry name" value="AAA"/>
    <property type="match status" value="1"/>
</dbReference>
<dbReference type="PANTHER" id="PTHR43875">
    <property type="entry name" value="MALTODEXTRIN IMPORT ATP-BINDING PROTEIN MSMX"/>
    <property type="match status" value="1"/>
</dbReference>
<dbReference type="GO" id="GO:0055052">
    <property type="term" value="C:ATP-binding cassette (ABC) transporter complex, substrate-binding subunit-containing"/>
    <property type="evidence" value="ECO:0007669"/>
    <property type="project" value="TreeGrafter"/>
</dbReference>
<protein>
    <submittedName>
        <fullName evidence="9">ABC transporter ATP-binding protein</fullName>
    </submittedName>
</protein>
<dbReference type="GO" id="GO:0140359">
    <property type="term" value="F:ABC-type transporter activity"/>
    <property type="evidence" value="ECO:0007669"/>
    <property type="project" value="UniProtKB-ARBA"/>
</dbReference>
<comment type="similarity">
    <text evidence="1">Belongs to the ABC transporter superfamily.</text>
</comment>
<evidence type="ECO:0000259" key="8">
    <source>
        <dbReference type="PROSITE" id="PS50893"/>
    </source>
</evidence>
<accession>A0A5R9JD55</accession>
<dbReference type="Gene3D" id="2.40.50.100">
    <property type="match status" value="1"/>
</dbReference>
<dbReference type="Pfam" id="PF08402">
    <property type="entry name" value="TOBE_2"/>
    <property type="match status" value="1"/>
</dbReference>
<dbReference type="InterPro" id="IPR003439">
    <property type="entry name" value="ABC_transporter-like_ATP-bd"/>
</dbReference>
<dbReference type="EMBL" id="VCDI01000004">
    <property type="protein sequence ID" value="TLU72218.1"/>
    <property type="molecule type" value="Genomic_DNA"/>
</dbReference>
<comment type="caution">
    <text evidence="9">The sequence shown here is derived from an EMBL/GenBank/DDBJ whole genome shotgun (WGS) entry which is preliminary data.</text>
</comment>
<dbReference type="InterPro" id="IPR027417">
    <property type="entry name" value="P-loop_NTPase"/>
</dbReference>
<keyword evidence="3" id="KW-1003">Cell membrane</keyword>
<dbReference type="InterPro" id="IPR013611">
    <property type="entry name" value="Transp-assoc_OB_typ2"/>
</dbReference>
<dbReference type="GO" id="GO:0005524">
    <property type="term" value="F:ATP binding"/>
    <property type="evidence" value="ECO:0007669"/>
    <property type="project" value="UniProtKB-KW"/>
</dbReference>
<evidence type="ECO:0000256" key="1">
    <source>
        <dbReference type="ARBA" id="ARBA00005417"/>
    </source>
</evidence>